<evidence type="ECO:0000313" key="2">
    <source>
        <dbReference type="RefSeq" id="XP_030987878.1"/>
    </source>
</evidence>
<protein>
    <submittedName>
        <fullName evidence="2">Uncharacterized protein</fullName>
    </submittedName>
</protein>
<proteinExistence type="predicted"/>
<feature type="non-terminal residue" evidence="2">
    <location>
        <position position="1"/>
    </location>
</feature>
<keyword evidence="1" id="KW-1185">Reference proteome</keyword>
<dbReference type="Proteomes" id="UP000515153">
    <property type="component" value="Unplaced"/>
</dbReference>
<dbReference type="AlphaFoldDB" id="A0A6P8BKN5"/>
<sequence>RHLCNRDGSISTFLSLNLVYPQGRWSWVPPNGANLFEFNSSCAPLWRTGLQSLGTIATRSLL</sequence>
<dbReference type="KEGG" id="pgri:PgNI_01952"/>
<reference evidence="2" key="1">
    <citation type="journal article" date="2019" name="Mol. Biol. Evol.">
        <title>Blast fungal genomes show frequent chromosomal changes, gene gains and losses, and effector gene turnover.</title>
        <authorList>
            <person name="Gomez Luciano L.B."/>
            <person name="Jason Tsai I."/>
            <person name="Chuma I."/>
            <person name="Tosa Y."/>
            <person name="Chen Y.H."/>
            <person name="Li J.Y."/>
            <person name="Li M.Y."/>
            <person name="Jade Lu M.Y."/>
            <person name="Nakayashiki H."/>
            <person name="Li W.H."/>
        </authorList>
    </citation>
    <scope>NUCLEOTIDE SEQUENCE</scope>
    <source>
        <strain evidence="2">NI907</strain>
    </source>
</reference>
<name>A0A6P8BKN5_PYRGI</name>
<dbReference type="RefSeq" id="XP_030987878.1">
    <property type="nucleotide sequence ID" value="XM_031122023.1"/>
</dbReference>
<reference evidence="2" key="2">
    <citation type="submission" date="2019-10" db="EMBL/GenBank/DDBJ databases">
        <authorList>
            <consortium name="NCBI Genome Project"/>
        </authorList>
    </citation>
    <scope>NUCLEOTIDE SEQUENCE</scope>
    <source>
        <strain evidence="2">NI907</strain>
    </source>
</reference>
<dbReference type="GeneID" id="41956935"/>
<reference evidence="2" key="3">
    <citation type="submission" date="2025-08" db="UniProtKB">
        <authorList>
            <consortium name="RefSeq"/>
        </authorList>
    </citation>
    <scope>IDENTIFICATION</scope>
    <source>
        <strain evidence="2">NI907</strain>
    </source>
</reference>
<organism evidence="1 2">
    <name type="scientific">Pyricularia grisea</name>
    <name type="common">Crabgrass-specific blast fungus</name>
    <name type="synonym">Magnaporthe grisea</name>
    <dbReference type="NCBI Taxonomy" id="148305"/>
    <lineage>
        <taxon>Eukaryota</taxon>
        <taxon>Fungi</taxon>
        <taxon>Dikarya</taxon>
        <taxon>Ascomycota</taxon>
        <taxon>Pezizomycotina</taxon>
        <taxon>Sordariomycetes</taxon>
        <taxon>Sordariomycetidae</taxon>
        <taxon>Magnaporthales</taxon>
        <taxon>Pyriculariaceae</taxon>
        <taxon>Pyricularia</taxon>
    </lineage>
</organism>
<evidence type="ECO:0000313" key="1">
    <source>
        <dbReference type="Proteomes" id="UP000515153"/>
    </source>
</evidence>
<gene>
    <name evidence="2" type="ORF">PgNI_01952</name>
</gene>
<accession>A0A6P8BKN5</accession>